<reference evidence="3" key="1">
    <citation type="submission" date="2012-02" db="EMBL/GenBank/DDBJ databases">
        <title>The complete genome of Halobacteroides halobius DSM 5150.</title>
        <authorList>
            <person name="Lucas S."/>
            <person name="Copeland A."/>
            <person name="Lapidus A."/>
            <person name="Glavina del Rio T."/>
            <person name="Dalin E."/>
            <person name="Tice H."/>
            <person name="Bruce D."/>
            <person name="Goodwin L."/>
            <person name="Pitluck S."/>
            <person name="Peters L."/>
            <person name="Mikhailova N."/>
            <person name="Gu W."/>
            <person name="Kyrpides N."/>
            <person name="Mavromatis K."/>
            <person name="Ivanova N."/>
            <person name="Brettin T."/>
            <person name="Detter J.C."/>
            <person name="Han C."/>
            <person name="Larimer F."/>
            <person name="Land M."/>
            <person name="Hauser L."/>
            <person name="Markowitz V."/>
            <person name="Cheng J.-F."/>
            <person name="Hugenholtz P."/>
            <person name="Woyke T."/>
            <person name="Wu D."/>
            <person name="Tindall B."/>
            <person name="Pomrenke H."/>
            <person name="Brambilla E."/>
            <person name="Klenk H.-P."/>
            <person name="Eisen J.A."/>
        </authorList>
    </citation>
    <scope>NUCLEOTIDE SEQUENCE [LARGE SCALE GENOMIC DNA]</scope>
    <source>
        <strain evidence="3">ATCC 35273 / DSM 5150 / MD-1</strain>
    </source>
</reference>
<sequence length="191" mass="22318">MTYSLFLVLGVYFLGVGFFSLVNKGTFIIEGKYITSIIFCALFLDAILFVLFQIYITNIFISLLLNFFISWLVIIVTSRCGYLTIFSISEKSLYDNICKIIEKQNLSYRKEEGKIKLVNYDSKMKLDYFGFQKTAYLYLRFNDEDSKMKKNLTVKIKEVLTKNKFEKYLFAGIVKIIIGIAWGGLFWLIFL</sequence>
<evidence type="ECO:0000256" key="1">
    <source>
        <dbReference type="SAM" id="Phobius"/>
    </source>
</evidence>
<keyword evidence="1" id="KW-0812">Transmembrane</keyword>
<keyword evidence="3" id="KW-1185">Reference proteome</keyword>
<gene>
    <name evidence="2" type="ordered locus">Halha_1974</name>
</gene>
<organism evidence="2 3">
    <name type="scientific">Halobacteroides halobius (strain ATCC 35273 / DSM 5150 / MD-1)</name>
    <dbReference type="NCBI Taxonomy" id="748449"/>
    <lineage>
        <taxon>Bacteria</taxon>
        <taxon>Bacillati</taxon>
        <taxon>Bacillota</taxon>
        <taxon>Clostridia</taxon>
        <taxon>Halanaerobiales</taxon>
        <taxon>Halobacteroidaceae</taxon>
        <taxon>Halobacteroides</taxon>
    </lineage>
</organism>
<evidence type="ECO:0000313" key="3">
    <source>
        <dbReference type="Proteomes" id="UP000010880"/>
    </source>
</evidence>
<accession>L0KCS4</accession>
<dbReference type="HOGENOM" id="CLU_1419709_0_0_9"/>
<evidence type="ECO:0000313" key="2">
    <source>
        <dbReference type="EMBL" id="AGB41873.1"/>
    </source>
</evidence>
<dbReference type="AlphaFoldDB" id="L0KCS4"/>
<feature type="transmembrane region" description="Helical" evidence="1">
    <location>
        <begin position="68"/>
        <end position="89"/>
    </location>
</feature>
<feature type="transmembrane region" description="Helical" evidence="1">
    <location>
        <begin position="168"/>
        <end position="190"/>
    </location>
</feature>
<dbReference type="EMBL" id="CP003359">
    <property type="protein sequence ID" value="AGB41873.1"/>
    <property type="molecule type" value="Genomic_DNA"/>
</dbReference>
<keyword evidence="1" id="KW-0472">Membrane</keyword>
<protein>
    <submittedName>
        <fullName evidence="2">Uncharacterized protein</fullName>
    </submittedName>
</protein>
<name>L0KCS4_HALHC</name>
<proteinExistence type="predicted"/>
<dbReference type="KEGG" id="hhl:Halha_1974"/>
<keyword evidence="1" id="KW-1133">Transmembrane helix</keyword>
<feature type="transmembrane region" description="Helical" evidence="1">
    <location>
        <begin position="6"/>
        <end position="22"/>
    </location>
</feature>
<feature type="transmembrane region" description="Helical" evidence="1">
    <location>
        <begin position="34"/>
        <end position="56"/>
    </location>
</feature>
<dbReference type="Proteomes" id="UP000010880">
    <property type="component" value="Chromosome"/>
</dbReference>